<gene>
    <name evidence="11" type="ORF">SAMN02982922_3478</name>
</gene>
<accession>A0A1X7P8E0</accession>
<evidence type="ECO:0000256" key="3">
    <source>
        <dbReference type="ARBA" id="ARBA00022475"/>
    </source>
</evidence>
<reference evidence="11 12" key="1">
    <citation type="submission" date="2017-04" db="EMBL/GenBank/DDBJ databases">
        <authorList>
            <person name="Afonso C.L."/>
            <person name="Miller P.J."/>
            <person name="Scott M.A."/>
            <person name="Spackman E."/>
            <person name="Goraichik I."/>
            <person name="Dimitrov K.M."/>
            <person name="Suarez D.L."/>
            <person name="Swayne D.E."/>
        </authorList>
    </citation>
    <scope>NUCLEOTIDE SEQUENCE [LARGE SCALE GENOMIC DNA]</scope>
    <source>
        <strain evidence="11 12">B5P</strain>
    </source>
</reference>
<evidence type="ECO:0000313" key="12">
    <source>
        <dbReference type="Proteomes" id="UP000193083"/>
    </source>
</evidence>
<keyword evidence="8 9" id="KW-0472">Membrane</keyword>
<dbReference type="PANTHER" id="PTHR43386">
    <property type="entry name" value="OLIGOPEPTIDE TRANSPORT SYSTEM PERMEASE PROTEIN APPC"/>
    <property type="match status" value="1"/>
</dbReference>
<dbReference type="Pfam" id="PF00528">
    <property type="entry name" value="BPD_transp_1"/>
    <property type="match status" value="1"/>
</dbReference>
<sequence length="276" mass="29098">MRDFMRTFLLRPAGMVGMLLLALICLLAILAPLIYPASPWEMSGAPFSQPGENGMLLGSDTLGRDIAAGIAHGARVSILIGLASTLTALCIGVLLGCIAGYAGGMVDSAIVRFTEIFQTIPSFVLAILFVAILTPSIGTIILAIGLVSWPPLSRLTRAQVKTVSQREFVQAARCQGQSTISIVVRHVLPNAISPIIVAGSLTVAAAILIEAALSFMGLGDPNFMSWGYMVGAGRTVIRQAWWMSVFPGLAILLTVVAINLVGEALNDTLNPRISRA</sequence>
<evidence type="ECO:0000256" key="6">
    <source>
        <dbReference type="ARBA" id="ARBA00022927"/>
    </source>
</evidence>
<dbReference type="GO" id="GO:0015031">
    <property type="term" value="P:protein transport"/>
    <property type="evidence" value="ECO:0007669"/>
    <property type="project" value="UniProtKB-KW"/>
</dbReference>
<name>A0A1X7P8E0_9HYPH</name>
<organism evidence="11 12">
    <name type="scientific">Mesorhizobium australicum</name>
    <dbReference type="NCBI Taxonomy" id="536018"/>
    <lineage>
        <taxon>Bacteria</taxon>
        <taxon>Pseudomonadati</taxon>
        <taxon>Pseudomonadota</taxon>
        <taxon>Alphaproteobacteria</taxon>
        <taxon>Hyphomicrobiales</taxon>
        <taxon>Phyllobacteriaceae</taxon>
        <taxon>Mesorhizobium</taxon>
    </lineage>
</organism>
<keyword evidence="12" id="KW-1185">Reference proteome</keyword>
<keyword evidence="7 9" id="KW-1133">Transmembrane helix</keyword>
<dbReference type="PANTHER" id="PTHR43386:SF1">
    <property type="entry name" value="D,D-DIPEPTIDE TRANSPORT SYSTEM PERMEASE PROTEIN DDPC-RELATED"/>
    <property type="match status" value="1"/>
</dbReference>
<dbReference type="GO" id="GO:0015833">
    <property type="term" value="P:peptide transport"/>
    <property type="evidence" value="ECO:0007669"/>
    <property type="project" value="UniProtKB-KW"/>
</dbReference>
<keyword evidence="5" id="KW-0571">Peptide transport</keyword>
<dbReference type="InterPro" id="IPR035906">
    <property type="entry name" value="MetI-like_sf"/>
</dbReference>
<dbReference type="Proteomes" id="UP000193083">
    <property type="component" value="Unassembled WGS sequence"/>
</dbReference>
<evidence type="ECO:0000256" key="1">
    <source>
        <dbReference type="ARBA" id="ARBA00004651"/>
    </source>
</evidence>
<dbReference type="Gene3D" id="1.10.3720.10">
    <property type="entry name" value="MetI-like"/>
    <property type="match status" value="1"/>
</dbReference>
<keyword evidence="4 9" id="KW-0812">Transmembrane</keyword>
<evidence type="ECO:0000259" key="10">
    <source>
        <dbReference type="PROSITE" id="PS50928"/>
    </source>
</evidence>
<dbReference type="EMBL" id="FXBL01000004">
    <property type="protein sequence ID" value="SMH47257.1"/>
    <property type="molecule type" value="Genomic_DNA"/>
</dbReference>
<keyword evidence="3" id="KW-1003">Cell membrane</keyword>
<keyword evidence="2 9" id="KW-0813">Transport</keyword>
<dbReference type="CDD" id="cd06261">
    <property type="entry name" value="TM_PBP2"/>
    <property type="match status" value="1"/>
</dbReference>
<dbReference type="SUPFAM" id="SSF161098">
    <property type="entry name" value="MetI-like"/>
    <property type="match status" value="1"/>
</dbReference>
<evidence type="ECO:0000256" key="8">
    <source>
        <dbReference type="ARBA" id="ARBA00023136"/>
    </source>
</evidence>
<dbReference type="AlphaFoldDB" id="A0A1X7P8E0"/>
<evidence type="ECO:0000256" key="2">
    <source>
        <dbReference type="ARBA" id="ARBA00022448"/>
    </source>
</evidence>
<evidence type="ECO:0000256" key="4">
    <source>
        <dbReference type="ARBA" id="ARBA00022692"/>
    </source>
</evidence>
<keyword evidence="6" id="KW-0653">Protein transport</keyword>
<dbReference type="GO" id="GO:0005886">
    <property type="term" value="C:plasma membrane"/>
    <property type="evidence" value="ECO:0007669"/>
    <property type="project" value="UniProtKB-SubCell"/>
</dbReference>
<evidence type="ECO:0000256" key="9">
    <source>
        <dbReference type="RuleBase" id="RU363032"/>
    </source>
</evidence>
<evidence type="ECO:0000313" key="11">
    <source>
        <dbReference type="EMBL" id="SMH47257.1"/>
    </source>
</evidence>
<dbReference type="OrthoDB" id="9766870at2"/>
<feature type="transmembrane region" description="Helical" evidence="9">
    <location>
        <begin position="123"/>
        <end position="147"/>
    </location>
</feature>
<proteinExistence type="inferred from homology"/>
<dbReference type="InterPro" id="IPR050366">
    <property type="entry name" value="BP-dependent_transpt_permease"/>
</dbReference>
<comment type="similarity">
    <text evidence="9">Belongs to the binding-protein-dependent transport system permease family.</text>
</comment>
<feature type="transmembrane region" description="Helical" evidence="9">
    <location>
        <begin position="78"/>
        <end position="102"/>
    </location>
</feature>
<dbReference type="RefSeq" id="WP_085465295.1">
    <property type="nucleotide sequence ID" value="NZ_FXBL01000004.1"/>
</dbReference>
<protein>
    <submittedName>
        <fullName evidence="11">Peptide/nickel transport system permease protein</fullName>
    </submittedName>
</protein>
<comment type="subcellular location">
    <subcellularLocation>
        <location evidence="1 9">Cell membrane</location>
        <topology evidence="1 9">Multi-pass membrane protein</topology>
    </subcellularLocation>
</comment>
<evidence type="ECO:0000256" key="5">
    <source>
        <dbReference type="ARBA" id="ARBA00022856"/>
    </source>
</evidence>
<dbReference type="PROSITE" id="PS50928">
    <property type="entry name" value="ABC_TM1"/>
    <property type="match status" value="1"/>
</dbReference>
<dbReference type="Pfam" id="PF12911">
    <property type="entry name" value="OppC_N"/>
    <property type="match status" value="1"/>
</dbReference>
<feature type="domain" description="ABC transmembrane type-1" evidence="10">
    <location>
        <begin position="74"/>
        <end position="262"/>
    </location>
</feature>
<feature type="transmembrane region" description="Helical" evidence="9">
    <location>
        <begin position="240"/>
        <end position="261"/>
    </location>
</feature>
<dbReference type="InterPro" id="IPR025966">
    <property type="entry name" value="OppC_N"/>
</dbReference>
<dbReference type="GO" id="GO:0055085">
    <property type="term" value="P:transmembrane transport"/>
    <property type="evidence" value="ECO:0007669"/>
    <property type="project" value="InterPro"/>
</dbReference>
<dbReference type="InterPro" id="IPR000515">
    <property type="entry name" value="MetI-like"/>
</dbReference>
<evidence type="ECO:0000256" key="7">
    <source>
        <dbReference type="ARBA" id="ARBA00022989"/>
    </source>
</evidence>
<feature type="transmembrane region" description="Helical" evidence="9">
    <location>
        <begin position="195"/>
        <end position="219"/>
    </location>
</feature>